<organism evidence="1 2">
    <name type="scientific">Rhizobium leguminosarum</name>
    <dbReference type="NCBI Taxonomy" id="384"/>
    <lineage>
        <taxon>Bacteria</taxon>
        <taxon>Pseudomonadati</taxon>
        <taxon>Pseudomonadota</taxon>
        <taxon>Alphaproteobacteria</taxon>
        <taxon>Hyphomicrobiales</taxon>
        <taxon>Rhizobiaceae</taxon>
        <taxon>Rhizobium/Agrobacterium group</taxon>
        <taxon>Rhizobium</taxon>
    </lineage>
</organism>
<dbReference type="EMBL" id="WXXP01000002">
    <property type="protein sequence ID" value="NEK48539.1"/>
    <property type="molecule type" value="Genomic_DNA"/>
</dbReference>
<dbReference type="Proteomes" id="UP000471409">
    <property type="component" value="Unassembled WGS sequence"/>
</dbReference>
<dbReference type="AlphaFoldDB" id="A0A6P0D6E4"/>
<dbReference type="Gene3D" id="3.30.40.220">
    <property type="match status" value="1"/>
</dbReference>
<evidence type="ECO:0000313" key="1">
    <source>
        <dbReference type="EMBL" id="NEK48539.1"/>
    </source>
</evidence>
<name>A0A6P0D6E4_RHILE</name>
<reference evidence="1 2" key="1">
    <citation type="submission" date="2020-01" db="EMBL/GenBank/DDBJ databases">
        <title>Rhizobium genotypes associated with high levels of biological nitrogen fixation by grain legumes in a temperate-maritime cropping system.</title>
        <authorList>
            <person name="Maluk M."/>
            <person name="Francesc Ferrando Molina F."/>
            <person name="Lopez Del Egido L."/>
            <person name="Lafos M."/>
            <person name="Langarica-Fuentes A."/>
            <person name="Gebre Yohannes G."/>
            <person name="Young M.W."/>
            <person name="Martin P."/>
            <person name="Gantlett R."/>
            <person name="Kenicer G."/>
            <person name="Hawes C."/>
            <person name="Begg G.S."/>
            <person name="Quilliam R.S."/>
            <person name="Squire G.R."/>
            <person name="Poole P.S."/>
            <person name="Young P.W."/>
            <person name="Iannetta P.M."/>
            <person name="James E.K."/>
        </authorList>
    </citation>
    <scope>NUCLEOTIDE SEQUENCE [LARGE SCALE GENOMIC DNA]</scope>
    <source>
        <strain evidence="1 2">JHI944</strain>
    </source>
</reference>
<proteinExistence type="predicted"/>
<evidence type="ECO:0000313" key="2">
    <source>
        <dbReference type="Proteomes" id="UP000471409"/>
    </source>
</evidence>
<sequence>MAGAIYTIKLGADNYFKQECQQLKIAGLMLDKPYFDAWSAGDRDAHLAVHLARADKEQSESTIKSESTRWFNYATKIANSVDDIFINIDGDSVTWARSISTTSNKMVAGEPVLVPHTHPTSGAEIIAVGARVNGWSDLTASGVKLQLKTIHKRAQDYIVKLSALSPIADDDMRLYLETLLMGGDVSHWHKRPDWKQRQEGTTGNSLVMNSSLIQMGITELVMSIKGTVDWSNGQRVLNKLKDKKLEGCTLEQMAAHLEKLWFEQKGNCKLTGLKMHLPGQPGEIKDLLVSPDRIDSNGHYTLTNVQLVCRFANFWKLASDDQRFRDLLDMVVQQKIEDLGI</sequence>
<accession>A0A6P0D6E4</accession>
<protein>
    <submittedName>
        <fullName evidence="1">Uncharacterized protein</fullName>
    </submittedName>
</protein>
<comment type="caution">
    <text evidence="1">The sequence shown here is derived from an EMBL/GenBank/DDBJ whole genome shotgun (WGS) entry which is preliminary data.</text>
</comment>
<dbReference type="RefSeq" id="WP_131591081.1">
    <property type="nucleotide sequence ID" value="NZ_JAAXDU010000013.1"/>
</dbReference>
<gene>
    <name evidence="1" type="ORF">GUK36_03750</name>
</gene>